<evidence type="ECO:0000313" key="2">
    <source>
        <dbReference type="Proteomes" id="UP000242457"/>
    </source>
</evidence>
<keyword evidence="2" id="KW-1185">Reference proteome</keyword>
<accession>A0A2A3EG15</accession>
<dbReference type="AlphaFoldDB" id="A0A2A3EG15"/>
<dbReference type="EMBL" id="KZ288254">
    <property type="protein sequence ID" value="PBC30705.1"/>
    <property type="molecule type" value="Genomic_DNA"/>
</dbReference>
<reference evidence="1 2" key="1">
    <citation type="submission" date="2014-07" db="EMBL/GenBank/DDBJ databases">
        <title>Genomic and transcriptomic analysis on Apis cerana provide comprehensive insights into honey bee biology.</title>
        <authorList>
            <person name="Diao Q."/>
            <person name="Sun L."/>
            <person name="Zheng H."/>
            <person name="Zheng H."/>
            <person name="Xu S."/>
            <person name="Wang S."/>
            <person name="Zeng Z."/>
            <person name="Hu F."/>
            <person name="Su S."/>
            <person name="Wu J."/>
        </authorList>
    </citation>
    <scope>NUCLEOTIDE SEQUENCE [LARGE SCALE GENOMIC DNA]</scope>
    <source>
        <tissue evidence="1">Pupae without intestine</tissue>
    </source>
</reference>
<dbReference type="Proteomes" id="UP000242457">
    <property type="component" value="Unassembled WGS sequence"/>
</dbReference>
<evidence type="ECO:0000313" key="1">
    <source>
        <dbReference type="EMBL" id="PBC30705.1"/>
    </source>
</evidence>
<protein>
    <submittedName>
        <fullName evidence="1">Uncharacterized protein</fullName>
    </submittedName>
</protein>
<organism evidence="1 2">
    <name type="scientific">Apis cerana cerana</name>
    <name type="common">Oriental honeybee</name>
    <dbReference type="NCBI Taxonomy" id="94128"/>
    <lineage>
        <taxon>Eukaryota</taxon>
        <taxon>Metazoa</taxon>
        <taxon>Ecdysozoa</taxon>
        <taxon>Arthropoda</taxon>
        <taxon>Hexapoda</taxon>
        <taxon>Insecta</taxon>
        <taxon>Pterygota</taxon>
        <taxon>Neoptera</taxon>
        <taxon>Endopterygota</taxon>
        <taxon>Hymenoptera</taxon>
        <taxon>Apocrita</taxon>
        <taxon>Aculeata</taxon>
        <taxon>Apoidea</taxon>
        <taxon>Anthophila</taxon>
        <taxon>Apidae</taxon>
        <taxon>Apis</taxon>
    </lineage>
</organism>
<name>A0A2A3EG15_APICC</name>
<sequence>MIAIVFYKEQKEKKEHVRQLVKRESFASRNFPLAEDQQCQWLFQTTMRWRKILFAEKSWRLVQYRMAIRESNVLHLQRIIATRAQNHYPGTGFC</sequence>
<gene>
    <name evidence="1" type="ORF">APICC_02642</name>
</gene>
<proteinExistence type="predicted"/>